<name>A0ABY8VID1_9CORY</name>
<dbReference type="RefSeq" id="WP_284874014.1">
    <property type="nucleotide sequence ID" value="NZ_CP126970.1"/>
</dbReference>
<evidence type="ECO:0000256" key="1">
    <source>
        <dbReference type="SAM" id="Phobius"/>
    </source>
</evidence>
<keyword evidence="1" id="KW-1133">Transmembrane helix</keyword>
<keyword evidence="3" id="KW-1185">Reference proteome</keyword>
<keyword evidence="1" id="KW-0472">Membrane</keyword>
<accession>A0ABY8VID1</accession>
<dbReference type="EMBL" id="CP126970">
    <property type="protein sequence ID" value="WIM69420.1"/>
    <property type="molecule type" value="Genomic_DNA"/>
</dbReference>
<evidence type="ECO:0000313" key="3">
    <source>
        <dbReference type="Proteomes" id="UP001238805"/>
    </source>
</evidence>
<feature type="transmembrane region" description="Helical" evidence="1">
    <location>
        <begin position="30"/>
        <end position="50"/>
    </location>
</feature>
<keyword evidence="1" id="KW-0812">Transmembrane</keyword>
<feature type="transmembrane region" description="Helical" evidence="1">
    <location>
        <begin position="118"/>
        <end position="137"/>
    </location>
</feature>
<evidence type="ECO:0000313" key="2">
    <source>
        <dbReference type="EMBL" id="WIM69420.1"/>
    </source>
</evidence>
<proteinExistence type="predicted"/>
<feature type="transmembrane region" description="Helical" evidence="1">
    <location>
        <begin position="93"/>
        <end position="112"/>
    </location>
</feature>
<protein>
    <submittedName>
        <fullName evidence="2">Uncharacterized protein</fullName>
    </submittedName>
</protein>
<dbReference type="Proteomes" id="UP001238805">
    <property type="component" value="Chromosome"/>
</dbReference>
<feature type="transmembrane region" description="Helical" evidence="1">
    <location>
        <begin position="56"/>
        <end position="72"/>
    </location>
</feature>
<reference evidence="2 3" key="1">
    <citation type="submission" date="2023-05" db="EMBL/GenBank/DDBJ databases">
        <title>Corynebacterium suedekumii sp. nov. and Corynebacterium breve sp. nov. isolated from raw cow's milk.</title>
        <authorList>
            <person name="Baer M.K."/>
            <person name="Mehl L."/>
            <person name="Hellmuth R."/>
            <person name="Marke G."/>
            <person name="Lipski A."/>
        </authorList>
    </citation>
    <scope>NUCLEOTIDE SEQUENCE [LARGE SCALE GENOMIC DNA]</scope>
    <source>
        <strain evidence="2 3">LM112</strain>
    </source>
</reference>
<sequence>MNFNDTIITRADATVDDEFERDVLHRGSTISLNWTVYSLFVLGAALSWILDGFASFATALLVFPPLIGLFIGQRWMRRRVPLPRQMGNSRFDWLFGPIVLIIWVSGIAYRGFGGALEFIAGTGGGAVIGIILVELLISRTGKRRAADEERLAAESED</sequence>
<organism evidence="2 3">
    <name type="scientific">Corynebacterium suedekumii</name>
    <dbReference type="NCBI Taxonomy" id="3049801"/>
    <lineage>
        <taxon>Bacteria</taxon>
        <taxon>Bacillati</taxon>
        <taxon>Actinomycetota</taxon>
        <taxon>Actinomycetes</taxon>
        <taxon>Mycobacteriales</taxon>
        <taxon>Corynebacteriaceae</taxon>
        <taxon>Corynebacterium</taxon>
    </lineage>
</organism>
<gene>
    <name evidence="2" type="ORF">QP029_09160</name>
</gene>